<keyword evidence="1" id="KW-0472">Membrane</keyword>
<evidence type="ECO:0000313" key="3">
    <source>
        <dbReference type="Proteomes" id="UP001203207"/>
    </source>
</evidence>
<proteinExistence type="predicted"/>
<accession>A0AAE3FYN8</accession>
<name>A0AAE3FYN8_9EURY</name>
<sequence>MSTNSTSARTAFAGVLHLVVAIGWGLLLVLSFPQLPLSSCSPITTATEQSGFAVLGLSGWALQYTPDGTVVCTEPFWSLALPVVLGTVGLLLISRR</sequence>
<gene>
    <name evidence="2" type="ORF">AArcSt2_13580</name>
</gene>
<comment type="caution">
    <text evidence="2">The sequence shown here is derived from an EMBL/GenBank/DDBJ whole genome shotgun (WGS) entry which is preliminary data.</text>
</comment>
<feature type="transmembrane region" description="Helical" evidence="1">
    <location>
        <begin position="76"/>
        <end position="93"/>
    </location>
</feature>
<reference evidence="2" key="1">
    <citation type="journal article" date="2022" name="Syst. Appl. Microbiol.">
        <title>Natronocalculus amylovorans gen. nov., sp. nov., and Natranaeroarchaeum aerophilus sp. nov., dominant culturable amylolytic natronoarchaea from hypersaline soda lakes in southwestern Siberia.</title>
        <authorList>
            <person name="Sorokin D.Y."/>
            <person name="Elcheninov A.G."/>
            <person name="Khizhniak T.V."/>
            <person name="Koenen M."/>
            <person name="Bale N.J."/>
            <person name="Damste J.S.S."/>
            <person name="Kublanov I.V."/>
        </authorList>
    </citation>
    <scope>NUCLEOTIDE SEQUENCE</scope>
    <source>
        <strain evidence="2">AArc-St2</strain>
    </source>
</reference>
<dbReference type="Proteomes" id="UP001203207">
    <property type="component" value="Unassembled WGS sequence"/>
</dbReference>
<keyword evidence="1" id="KW-0812">Transmembrane</keyword>
<keyword evidence="3" id="KW-1185">Reference proteome</keyword>
<reference evidence="2" key="2">
    <citation type="submission" date="2022-02" db="EMBL/GenBank/DDBJ databases">
        <authorList>
            <person name="Elcheninov A.G."/>
            <person name="Sorokin D.Y."/>
            <person name="Kublanov I.V."/>
        </authorList>
    </citation>
    <scope>NUCLEOTIDE SEQUENCE</scope>
    <source>
        <strain evidence="2">AArc-St2</strain>
    </source>
</reference>
<feature type="transmembrane region" description="Helical" evidence="1">
    <location>
        <begin position="12"/>
        <end position="32"/>
    </location>
</feature>
<dbReference type="EMBL" id="JAKRVX010000006">
    <property type="protein sequence ID" value="MCL9817967.1"/>
    <property type="molecule type" value="Genomic_DNA"/>
</dbReference>
<evidence type="ECO:0000313" key="2">
    <source>
        <dbReference type="EMBL" id="MCL9817967.1"/>
    </source>
</evidence>
<protein>
    <submittedName>
        <fullName evidence="2">Uncharacterized protein</fullName>
    </submittedName>
</protein>
<keyword evidence="1" id="KW-1133">Transmembrane helix</keyword>
<evidence type="ECO:0000256" key="1">
    <source>
        <dbReference type="SAM" id="Phobius"/>
    </source>
</evidence>
<dbReference type="RefSeq" id="WP_174654006.1">
    <property type="nucleotide sequence ID" value="NZ_JAKRVX010000006.1"/>
</dbReference>
<organism evidence="2 3">
    <name type="scientific">Natronocalculus amylovorans</name>
    <dbReference type="NCBI Taxonomy" id="2917812"/>
    <lineage>
        <taxon>Archaea</taxon>
        <taxon>Methanobacteriati</taxon>
        <taxon>Methanobacteriota</taxon>
        <taxon>Stenosarchaea group</taxon>
        <taxon>Halobacteria</taxon>
        <taxon>Halobacteriales</taxon>
        <taxon>Haloferacaceae</taxon>
        <taxon>Natronocalculus</taxon>
    </lineage>
</organism>
<dbReference type="AlphaFoldDB" id="A0AAE3FYN8"/>